<evidence type="ECO:0000259" key="11">
    <source>
        <dbReference type="Pfam" id="PF01694"/>
    </source>
</evidence>
<evidence type="ECO:0000256" key="8">
    <source>
        <dbReference type="ARBA" id="ARBA00022989"/>
    </source>
</evidence>
<dbReference type="InterPro" id="IPR022764">
    <property type="entry name" value="Peptidase_S54_rhomboid_dom"/>
</dbReference>
<keyword evidence="7" id="KW-0378">Hydrolase</keyword>
<keyword evidence="6 10" id="KW-0812">Transmembrane</keyword>
<protein>
    <recommendedName>
        <fullName evidence="4">rhomboid protease</fullName>
        <ecNumber evidence="4">3.4.21.105</ecNumber>
    </recommendedName>
</protein>
<comment type="caution">
    <text evidence="12">The sequence shown here is derived from an EMBL/GenBank/DDBJ whole genome shotgun (WGS) entry which is preliminary data.</text>
</comment>
<proteinExistence type="inferred from homology"/>
<dbReference type="EC" id="3.4.21.105" evidence="4"/>
<evidence type="ECO:0000256" key="9">
    <source>
        <dbReference type="ARBA" id="ARBA00023136"/>
    </source>
</evidence>
<evidence type="ECO:0000256" key="6">
    <source>
        <dbReference type="ARBA" id="ARBA00022692"/>
    </source>
</evidence>
<comment type="catalytic activity">
    <reaction evidence="1">
        <text>Cleaves type-1 transmembrane domains using a catalytic dyad composed of serine and histidine that are contributed by different transmembrane domains.</text>
        <dbReference type="EC" id="3.4.21.105"/>
    </reaction>
</comment>
<accession>A0AAE0HVZ4</accession>
<keyword evidence="13" id="KW-1185">Reference proteome</keyword>
<organism evidence="12 13">
    <name type="scientific">Apodospora peruviana</name>
    <dbReference type="NCBI Taxonomy" id="516989"/>
    <lineage>
        <taxon>Eukaryota</taxon>
        <taxon>Fungi</taxon>
        <taxon>Dikarya</taxon>
        <taxon>Ascomycota</taxon>
        <taxon>Pezizomycotina</taxon>
        <taxon>Sordariomycetes</taxon>
        <taxon>Sordariomycetidae</taxon>
        <taxon>Sordariales</taxon>
        <taxon>Lasiosphaeriaceae</taxon>
        <taxon>Apodospora</taxon>
    </lineage>
</organism>
<feature type="transmembrane region" description="Helical" evidence="10">
    <location>
        <begin position="70"/>
        <end position="89"/>
    </location>
</feature>
<comment type="subcellular location">
    <subcellularLocation>
        <location evidence="2">Membrane</location>
        <topology evidence="2">Multi-pass membrane protein</topology>
    </subcellularLocation>
</comment>
<evidence type="ECO:0000256" key="5">
    <source>
        <dbReference type="ARBA" id="ARBA00022670"/>
    </source>
</evidence>
<reference evidence="12" key="2">
    <citation type="submission" date="2023-06" db="EMBL/GenBank/DDBJ databases">
        <authorList>
            <consortium name="Lawrence Berkeley National Laboratory"/>
            <person name="Haridas S."/>
            <person name="Hensen N."/>
            <person name="Bonometti L."/>
            <person name="Westerberg I."/>
            <person name="Brannstrom I.O."/>
            <person name="Guillou S."/>
            <person name="Cros-Aarteil S."/>
            <person name="Calhoun S."/>
            <person name="Kuo A."/>
            <person name="Mondo S."/>
            <person name="Pangilinan J."/>
            <person name="Riley R."/>
            <person name="Labutti K."/>
            <person name="Andreopoulos B."/>
            <person name="Lipzen A."/>
            <person name="Chen C."/>
            <person name="Yanf M."/>
            <person name="Daum C."/>
            <person name="Ng V."/>
            <person name="Clum A."/>
            <person name="Steindorff A."/>
            <person name="Ohm R."/>
            <person name="Martin F."/>
            <person name="Silar P."/>
            <person name="Natvig D."/>
            <person name="Lalanne C."/>
            <person name="Gautier V."/>
            <person name="Ament-Velasquez S.L."/>
            <person name="Kruys A."/>
            <person name="Hutchinson M.I."/>
            <person name="Powell A.J."/>
            <person name="Barry K."/>
            <person name="Miller A.N."/>
            <person name="Grigoriev I.V."/>
            <person name="Debuchy R."/>
            <person name="Gladieux P."/>
            <person name="Thoren M.H."/>
            <person name="Johannesson H."/>
        </authorList>
    </citation>
    <scope>NUCLEOTIDE SEQUENCE</scope>
    <source>
        <strain evidence="12">CBS 118394</strain>
    </source>
</reference>
<dbReference type="Proteomes" id="UP001283341">
    <property type="component" value="Unassembled WGS sequence"/>
</dbReference>
<feature type="domain" description="Peptidase S54 rhomboid" evidence="11">
    <location>
        <begin position="61"/>
        <end position="203"/>
    </location>
</feature>
<evidence type="ECO:0000313" key="12">
    <source>
        <dbReference type="EMBL" id="KAK3313927.1"/>
    </source>
</evidence>
<feature type="transmembrane region" description="Helical" evidence="10">
    <location>
        <begin position="186"/>
        <end position="207"/>
    </location>
</feature>
<feature type="transmembrane region" description="Helical" evidence="10">
    <location>
        <begin position="163"/>
        <end position="180"/>
    </location>
</feature>
<keyword evidence="5" id="KW-0645">Protease</keyword>
<evidence type="ECO:0000313" key="13">
    <source>
        <dbReference type="Proteomes" id="UP001283341"/>
    </source>
</evidence>
<dbReference type="GO" id="GO:0004252">
    <property type="term" value="F:serine-type endopeptidase activity"/>
    <property type="evidence" value="ECO:0007669"/>
    <property type="project" value="InterPro"/>
</dbReference>
<dbReference type="Pfam" id="PF01694">
    <property type="entry name" value="Rhomboid"/>
    <property type="match status" value="1"/>
</dbReference>
<keyword evidence="9 10" id="KW-0472">Membrane</keyword>
<dbReference type="PANTHER" id="PTHR43066:SF1">
    <property type="entry name" value="RHOMBOID PROTEIN 2"/>
    <property type="match status" value="1"/>
</dbReference>
<dbReference type="GO" id="GO:0006508">
    <property type="term" value="P:proteolysis"/>
    <property type="evidence" value="ECO:0007669"/>
    <property type="project" value="UniProtKB-KW"/>
</dbReference>
<evidence type="ECO:0000256" key="1">
    <source>
        <dbReference type="ARBA" id="ARBA00000156"/>
    </source>
</evidence>
<reference evidence="12" key="1">
    <citation type="journal article" date="2023" name="Mol. Phylogenet. Evol.">
        <title>Genome-scale phylogeny and comparative genomics of the fungal order Sordariales.</title>
        <authorList>
            <person name="Hensen N."/>
            <person name="Bonometti L."/>
            <person name="Westerberg I."/>
            <person name="Brannstrom I.O."/>
            <person name="Guillou S."/>
            <person name="Cros-Aarteil S."/>
            <person name="Calhoun S."/>
            <person name="Haridas S."/>
            <person name="Kuo A."/>
            <person name="Mondo S."/>
            <person name="Pangilinan J."/>
            <person name="Riley R."/>
            <person name="LaButti K."/>
            <person name="Andreopoulos B."/>
            <person name="Lipzen A."/>
            <person name="Chen C."/>
            <person name="Yan M."/>
            <person name="Daum C."/>
            <person name="Ng V."/>
            <person name="Clum A."/>
            <person name="Steindorff A."/>
            <person name="Ohm R.A."/>
            <person name="Martin F."/>
            <person name="Silar P."/>
            <person name="Natvig D.O."/>
            <person name="Lalanne C."/>
            <person name="Gautier V."/>
            <person name="Ament-Velasquez S.L."/>
            <person name="Kruys A."/>
            <person name="Hutchinson M.I."/>
            <person name="Powell A.J."/>
            <person name="Barry K."/>
            <person name="Miller A.N."/>
            <person name="Grigoriev I.V."/>
            <person name="Debuchy R."/>
            <person name="Gladieux P."/>
            <person name="Hiltunen Thoren M."/>
            <person name="Johannesson H."/>
        </authorList>
    </citation>
    <scope>NUCLEOTIDE SEQUENCE</scope>
    <source>
        <strain evidence="12">CBS 118394</strain>
    </source>
</reference>
<dbReference type="AlphaFoldDB" id="A0AAE0HVZ4"/>
<evidence type="ECO:0000256" key="3">
    <source>
        <dbReference type="ARBA" id="ARBA00009045"/>
    </source>
</evidence>
<feature type="transmembrane region" description="Helical" evidence="10">
    <location>
        <begin position="21"/>
        <end position="39"/>
    </location>
</feature>
<dbReference type="SUPFAM" id="SSF144091">
    <property type="entry name" value="Rhomboid-like"/>
    <property type="match status" value="1"/>
</dbReference>
<keyword evidence="8 10" id="KW-1133">Transmembrane helix</keyword>
<comment type="similarity">
    <text evidence="3">Belongs to the peptidase S54 family.</text>
</comment>
<evidence type="ECO:0000256" key="4">
    <source>
        <dbReference type="ARBA" id="ARBA00013039"/>
    </source>
</evidence>
<dbReference type="PANTHER" id="PTHR43066">
    <property type="entry name" value="RHOMBOID-RELATED PROTEIN"/>
    <property type="match status" value="1"/>
</dbReference>
<evidence type="ECO:0000256" key="7">
    <source>
        <dbReference type="ARBA" id="ARBA00022801"/>
    </source>
</evidence>
<name>A0AAE0HVZ4_9PEZI</name>
<evidence type="ECO:0000256" key="2">
    <source>
        <dbReference type="ARBA" id="ARBA00004141"/>
    </source>
</evidence>
<feature type="transmembrane region" description="Helical" evidence="10">
    <location>
        <begin position="124"/>
        <end position="142"/>
    </location>
</feature>
<dbReference type="Gene3D" id="1.20.1540.10">
    <property type="entry name" value="Rhomboid-like"/>
    <property type="match status" value="1"/>
</dbReference>
<gene>
    <name evidence="12" type="ORF">B0H66DRAFT_567403</name>
</gene>
<dbReference type="GO" id="GO:0016020">
    <property type="term" value="C:membrane"/>
    <property type="evidence" value="ECO:0007669"/>
    <property type="project" value="UniProtKB-SubCell"/>
</dbReference>
<sequence>MPTPSIPSFNTSRARAYVFRLPLFTRAVVAIIVATWLLSLQQLWDVRAWGALVPDKTGMATLYRTNTFPFIHLNIFHAILNILALTPLLERFESEHGTLTSLALFFGPFATVPALLYVGLERFVYGGNTVVMGASVWVFLLLGVEAIHTYRTNPHFRISSYDIPTWTTPMIVMLCVAALVPGSSFLGHLCGLVVGYAFGLGYIKFLAPPEKILRYIEGKLNLLGRLPHYVSVDQKTYGRFGILPSSGNSGSSSAGPAVAMGMVGSGQRLGP</sequence>
<feature type="transmembrane region" description="Helical" evidence="10">
    <location>
        <begin position="101"/>
        <end position="118"/>
    </location>
</feature>
<evidence type="ECO:0000256" key="10">
    <source>
        <dbReference type="SAM" id="Phobius"/>
    </source>
</evidence>
<dbReference type="InterPro" id="IPR035952">
    <property type="entry name" value="Rhomboid-like_sf"/>
</dbReference>
<dbReference type="EMBL" id="JAUEDM010000007">
    <property type="protein sequence ID" value="KAK3313927.1"/>
    <property type="molecule type" value="Genomic_DNA"/>
</dbReference>